<dbReference type="PATRIC" id="fig|1339352.3.peg.3970"/>
<gene>
    <name evidence="1" type="ORF">M099_4238</name>
</gene>
<sequence>MDMDTIETFKPVYQRFLESGMTVCDFCKSSNLLESRFYYYPLLDGVLQ</sequence>
<organism evidence="1 2">
    <name type="scientific">Phocaeicola vulgatus str. 3975 RP4</name>
    <dbReference type="NCBI Taxonomy" id="1339352"/>
    <lineage>
        <taxon>Bacteria</taxon>
        <taxon>Pseudomonadati</taxon>
        <taxon>Bacteroidota</taxon>
        <taxon>Bacteroidia</taxon>
        <taxon>Bacteroidales</taxon>
        <taxon>Bacteroidaceae</taxon>
        <taxon>Phocaeicola</taxon>
    </lineage>
</organism>
<evidence type="ECO:0000313" key="2">
    <source>
        <dbReference type="Proteomes" id="UP000027661"/>
    </source>
</evidence>
<dbReference type="Proteomes" id="UP000027661">
    <property type="component" value="Unassembled WGS sequence"/>
</dbReference>
<reference evidence="1 2" key="1">
    <citation type="submission" date="2014-04" db="EMBL/GenBank/DDBJ databases">
        <authorList>
            <person name="Sears C."/>
            <person name="Carroll K."/>
            <person name="Sack B.R."/>
            <person name="Qadri F."/>
            <person name="Myers L.L."/>
            <person name="Chung G.-T."/>
            <person name="Escheverria P."/>
            <person name="Fraser C.M."/>
            <person name="Sadzewicz L."/>
            <person name="Shefchek K.A."/>
            <person name="Tallon L."/>
            <person name="Das S.P."/>
            <person name="Daugherty S."/>
            <person name="Mongodin E.F."/>
        </authorList>
    </citation>
    <scope>NUCLEOTIDE SEQUENCE [LARGE SCALE GENOMIC DNA]</scope>
    <source>
        <strain evidence="1 2">3975 RP4</strain>
    </source>
</reference>
<dbReference type="EMBL" id="JNHM01000164">
    <property type="protein sequence ID" value="KDS44294.1"/>
    <property type="molecule type" value="Genomic_DNA"/>
</dbReference>
<protein>
    <submittedName>
        <fullName evidence="1">Uncharacterized protein</fullName>
    </submittedName>
</protein>
<dbReference type="AlphaFoldDB" id="A0A069S3I5"/>
<evidence type="ECO:0000313" key="1">
    <source>
        <dbReference type="EMBL" id="KDS44294.1"/>
    </source>
</evidence>
<accession>A0A069S3I5</accession>
<comment type="caution">
    <text evidence="1">The sequence shown here is derived from an EMBL/GenBank/DDBJ whole genome shotgun (WGS) entry which is preliminary data.</text>
</comment>
<name>A0A069S3I5_PHOVU</name>
<proteinExistence type="predicted"/>